<proteinExistence type="predicted"/>
<dbReference type="Proteomes" id="UP001392437">
    <property type="component" value="Unassembled WGS sequence"/>
</dbReference>
<reference evidence="1 2" key="1">
    <citation type="submission" date="2023-01" db="EMBL/GenBank/DDBJ databases">
        <title>Analysis of 21 Apiospora genomes using comparative genomics revels a genus with tremendous synthesis potential of carbohydrate active enzymes and secondary metabolites.</title>
        <authorList>
            <person name="Sorensen T."/>
        </authorList>
    </citation>
    <scope>NUCLEOTIDE SEQUENCE [LARGE SCALE GENOMIC DNA]</scope>
    <source>
        <strain evidence="1 2">CBS 117206</strain>
    </source>
</reference>
<gene>
    <name evidence="1" type="ORF">PG999_001574</name>
</gene>
<comment type="caution">
    <text evidence="1">The sequence shown here is derived from an EMBL/GenBank/DDBJ whole genome shotgun (WGS) entry which is preliminary data.</text>
</comment>
<sequence length="120" mass="13000">MATAPTEHIVLADCKDGSNVLQSQMAYFNASSPSSRPQDTAVVPATDGQLATWFCDFTWGQFTTTGVKFNATLGQKRSEGDYIGTKTLFFLVNLDATFSSVFTITLALPLTLETQFIADS</sequence>
<organism evidence="1 2">
    <name type="scientific">Apiospora kogelbergensis</name>
    <dbReference type="NCBI Taxonomy" id="1337665"/>
    <lineage>
        <taxon>Eukaryota</taxon>
        <taxon>Fungi</taxon>
        <taxon>Dikarya</taxon>
        <taxon>Ascomycota</taxon>
        <taxon>Pezizomycotina</taxon>
        <taxon>Sordariomycetes</taxon>
        <taxon>Xylariomycetidae</taxon>
        <taxon>Amphisphaeriales</taxon>
        <taxon>Apiosporaceae</taxon>
        <taxon>Apiospora</taxon>
    </lineage>
</organism>
<protein>
    <submittedName>
        <fullName evidence="1">Uncharacterized protein</fullName>
    </submittedName>
</protein>
<evidence type="ECO:0000313" key="2">
    <source>
        <dbReference type="Proteomes" id="UP001392437"/>
    </source>
</evidence>
<evidence type="ECO:0000313" key="1">
    <source>
        <dbReference type="EMBL" id="KAK8129194.1"/>
    </source>
</evidence>
<accession>A0AAW0R5R8</accession>
<dbReference type="AlphaFoldDB" id="A0AAW0R5R8"/>
<keyword evidence="2" id="KW-1185">Reference proteome</keyword>
<name>A0AAW0R5R8_9PEZI</name>
<dbReference type="EMBL" id="JAQQWP010000002">
    <property type="protein sequence ID" value="KAK8129194.1"/>
    <property type="molecule type" value="Genomic_DNA"/>
</dbReference>